<keyword evidence="2 6" id="KW-0812">Transmembrane</keyword>
<gene>
    <name evidence="8" type="ORF">FD755_008956</name>
</gene>
<comment type="caution">
    <text evidence="8">The sequence shown here is derived from an EMBL/GenBank/DDBJ whole genome shotgun (WGS) entry which is preliminary data.</text>
</comment>
<sequence>MHAFKEASVVSDSVRPYGQQPTRLLCPRDSLGKNTGTPSWKERFLVEEFTGFDGISSIPFSLGEDDDDDECGEEKLPSCFDYVMHFLTVFWKVLFAFVPPTEYWNGWACFIVSILMIGLLTAFIGDLASHFGCTIGLKDSVTAVVFVALGTSVPGREYMPMWLPQKWKPFHLLDLFVPAVSRAVLTNPADERQKPKAMHDVTASTLSWHFSRLESWSVSSC</sequence>
<dbReference type="PANTHER" id="PTHR11878">
    <property type="entry name" value="SODIUM/CALCIUM EXCHANGER"/>
    <property type="match status" value="1"/>
</dbReference>
<dbReference type="GO" id="GO:0030424">
    <property type="term" value="C:axon"/>
    <property type="evidence" value="ECO:0007669"/>
    <property type="project" value="TreeGrafter"/>
</dbReference>
<accession>A0A5J5MNF7</accession>
<keyword evidence="5 6" id="KW-0472">Membrane</keyword>
<dbReference type="GO" id="GO:0042383">
    <property type="term" value="C:sarcolemma"/>
    <property type="evidence" value="ECO:0007669"/>
    <property type="project" value="TreeGrafter"/>
</dbReference>
<evidence type="ECO:0000313" key="8">
    <source>
        <dbReference type="EMBL" id="KAB0381172.1"/>
    </source>
</evidence>
<dbReference type="InterPro" id="IPR004836">
    <property type="entry name" value="Na_Ca_Ex"/>
</dbReference>
<feature type="domain" description="Sodium/calcium exchanger membrane region" evidence="7">
    <location>
        <begin position="106"/>
        <end position="154"/>
    </location>
</feature>
<dbReference type="PANTHER" id="PTHR11878:SF6">
    <property type="entry name" value="SODIUM_CALCIUM EXCHANGER 1"/>
    <property type="match status" value="1"/>
</dbReference>
<feature type="transmembrane region" description="Helical" evidence="6">
    <location>
        <begin position="104"/>
        <end position="128"/>
    </location>
</feature>
<evidence type="ECO:0000256" key="1">
    <source>
        <dbReference type="ARBA" id="ARBA00004141"/>
    </source>
</evidence>
<dbReference type="GO" id="GO:0098794">
    <property type="term" value="C:postsynapse"/>
    <property type="evidence" value="ECO:0007669"/>
    <property type="project" value="TreeGrafter"/>
</dbReference>
<evidence type="ECO:0000256" key="2">
    <source>
        <dbReference type="ARBA" id="ARBA00022692"/>
    </source>
</evidence>
<dbReference type="PRINTS" id="PR01259">
    <property type="entry name" value="NACAEXCHNGR"/>
</dbReference>
<evidence type="ECO:0000256" key="5">
    <source>
        <dbReference type="ARBA" id="ARBA00023136"/>
    </source>
</evidence>
<dbReference type="Proteomes" id="UP000326062">
    <property type="component" value="Chromosome 3"/>
</dbReference>
<reference evidence="8 9" key="1">
    <citation type="submission" date="2019-06" db="EMBL/GenBank/DDBJ databases">
        <title>Discovery of a novel chromosome fission-fusion reversal in muntjac.</title>
        <authorList>
            <person name="Mudd A.B."/>
            <person name="Bredeson J.V."/>
            <person name="Baum R."/>
            <person name="Hockemeyer D."/>
            <person name="Rokhsar D.S."/>
        </authorList>
    </citation>
    <scope>NUCLEOTIDE SEQUENCE [LARGE SCALE GENOMIC DNA]</scope>
    <source>
        <strain evidence="8">UCam_UCB_Mr</strain>
        <tissue evidence="8">Fibroblast cell line</tissue>
    </source>
</reference>
<name>A0A5J5MNF7_MUNRE</name>
<evidence type="ECO:0000313" key="9">
    <source>
        <dbReference type="Proteomes" id="UP000326062"/>
    </source>
</evidence>
<evidence type="ECO:0000256" key="6">
    <source>
        <dbReference type="SAM" id="Phobius"/>
    </source>
</evidence>
<comment type="subcellular location">
    <subcellularLocation>
        <location evidence="1">Membrane</location>
        <topology evidence="1">Multi-pass membrane protein</topology>
    </subcellularLocation>
</comment>
<proteinExistence type="predicted"/>
<dbReference type="EMBL" id="VCEB01000003">
    <property type="protein sequence ID" value="KAB0381172.1"/>
    <property type="molecule type" value="Genomic_DNA"/>
</dbReference>
<dbReference type="InterPro" id="IPR004837">
    <property type="entry name" value="NaCa_Exmemb"/>
</dbReference>
<organism evidence="8 9">
    <name type="scientific">Muntiacus reevesi</name>
    <name type="common">Reeves' muntjac</name>
    <name type="synonym">Cervus reevesi</name>
    <dbReference type="NCBI Taxonomy" id="9886"/>
    <lineage>
        <taxon>Eukaryota</taxon>
        <taxon>Metazoa</taxon>
        <taxon>Chordata</taxon>
        <taxon>Craniata</taxon>
        <taxon>Vertebrata</taxon>
        <taxon>Euteleostomi</taxon>
        <taxon>Mammalia</taxon>
        <taxon>Eutheria</taxon>
        <taxon>Laurasiatheria</taxon>
        <taxon>Artiodactyla</taxon>
        <taxon>Ruminantia</taxon>
        <taxon>Pecora</taxon>
        <taxon>Cervidae</taxon>
        <taxon>Muntiacinae</taxon>
        <taxon>Muntiacus</taxon>
    </lineage>
</organism>
<dbReference type="GO" id="GO:0098703">
    <property type="term" value="P:calcium ion import across plasma membrane"/>
    <property type="evidence" value="ECO:0007669"/>
    <property type="project" value="TreeGrafter"/>
</dbReference>
<dbReference type="GO" id="GO:0005432">
    <property type="term" value="F:calcium:sodium antiporter activity"/>
    <property type="evidence" value="ECO:0007669"/>
    <property type="project" value="InterPro"/>
</dbReference>
<keyword evidence="4" id="KW-0813">Transport</keyword>
<dbReference type="AlphaFoldDB" id="A0A5J5MNF7"/>
<keyword evidence="4" id="KW-0406">Ion transport</keyword>
<evidence type="ECO:0000256" key="3">
    <source>
        <dbReference type="ARBA" id="ARBA00022989"/>
    </source>
</evidence>
<keyword evidence="9" id="KW-1185">Reference proteome</keyword>
<keyword evidence="3 6" id="KW-1133">Transmembrane helix</keyword>
<evidence type="ECO:0000256" key="4">
    <source>
        <dbReference type="ARBA" id="ARBA00023065"/>
    </source>
</evidence>
<dbReference type="Pfam" id="PF01699">
    <property type="entry name" value="Na_Ca_ex"/>
    <property type="match status" value="1"/>
</dbReference>
<protein>
    <recommendedName>
        <fullName evidence="7">Sodium/calcium exchanger membrane region domain-containing protein</fullName>
    </recommendedName>
</protein>
<dbReference type="InterPro" id="IPR051171">
    <property type="entry name" value="CaCA"/>
</dbReference>
<evidence type="ECO:0000259" key="7">
    <source>
        <dbReference type="Pfam" id="PF01699"/>
    </source>
</evidence>